<dbReference type="AlphaFoldDB" id="A0A9W2ZDX5"/>
<dbReference type="GeneID" id="106053289"/>
<protein>
    <submittedName>
        <fullName evidence="3 4">Uncharacterized protein LOC106053289 isoform X1</fullName>
    </submittedName>
</protein>
<dbReference type="RefSeq" id="XP_055873073.1">
    <property type="nucleotide sequence ID" value="XM_056017098.1"/>
</dbReference>
<dbReference type="OrthoDB" id="6151446at2759"/>
<evidence type="ECO:0000313" key="5">
    <source>
        <dbReference type="RefSeq" id="XP_055873072.1"/>
    </source>
</evidence>
<feature type="domain" description="Endonuclease/exonuclease/phosphatase" evidence="1">
    <location>
        <begin position="30"/>
        <end position="242"/>
    </location>
</feature>
<dbReference type="GO" id="GO:0003824">
    <property type="term" value="F:catalytic activity"/>
    <property type="evidence" value="ECO:0007669"/>
    <property type="project" value="InterPro"/>
</dbReference>
<evidence type="ECO:0000313" key="4">
    <source>
        <dbReference type="RefSeq" id="XP_055873071.1"/>
    </source>
</evidence>
<gene>
    <name evidence="3 4 5 6" type="primary">LOC106053289</name>
</gene>
<dbReference type="Pfam" id="PF03372">
    <property type="entry name" value="Exo_endo_phos"/>
    <property type="match status" value="1"/>
</dbReference>
<dbReference type="PANTHER" id="PTHR23227:SF85">
    <property type="entry name" value="CRANIOFACIAL DEVELOPMENT PROTEIN 2"/>
    <property type="match status" value="1"/>
</dbReference>
<dbReference type="Proteomes" id="UP001165740">
    <property type="component" value="Chromosome 18"/>
</dbReference>
<organism evidence="2 3">
    <name type="scientific">Biomphalaria glabrata</name>
    <name type="common">Bloodfluke planorb</name>
    <name type="synonym">Freshwater snail</name>
    <dbReference type="NCBI Taxonomy" id="6526"/>
    <lineage>
        <taxon>Eukaryota</taxon>
        <taxon>Metazoa</taxon>
        <taxon>Spiralia</taxon>
        <taxon>Lophotrochozoa</taxon>
        <taxon>Mollusca</taxon>
        <taxon>Gastropoda</taxon>
        <taxon>Heterobranchia</taxon>
        <taxon>Euthyneura</taxon>
        <taxon>Panpulmonata</taxon>
        <taxon>Hygrophila</taxon>
        <taxon>Lymnaeoidea</taxon>
        <taxon>Planorbidae</taxon>
        <taxon>Biomphalaria</taxon>
    </lineage>
</organism>
<proteinExistence type="predicted"/>
<evidence type="ECO:0000313" key="2">
    <source>
        <dbReference type="Proteomes" id="UP001165740"/>
    </source>
</evidence>
<evidence type="ECO:0000313" key="6">
    <source>
        <dbReference type="RefSeq" id="XP_055873073.1"/>
    </source>
</evidence>
<keyword evidence="2" id="KW-1185">Reference proteome</keyword>
<evidence type="ECO:0000259" key="1">
    <source>
        <dbReference type="Pfam" id="PF03372"/>
    </source>
</evidence>
<dbReference type="RefSeq" id="XP_055873071.1">
    <property type="nucleotide sequence ID" value="XM_056017096.1"/>
</dbReference>
<dbReference type="PANTHER" id="PTHR23227">
    <property type="entry name" value="BUCENTAUR RELATED"/>
    <property type="match status" value="1"/>
</dbReference>
<dbReference type="InterPro" id="IPR005135">
    <property type="entry name" value="Endo/exonuclease/phosphatase"/>
</dbReference>
<name>A0A9W2ZDX5_BIOGL</name>
<dbReference type="InterPro" id="IPR027124">
    <property type="entry name" value="Swc5/CFDP1/2"/>
</dbReference>
<evidence type="ECO:0000313" key="3">
    <source>
        <dbReference type="RefSeq" id="XP_055873070.1"/>
    </source>
</evidence>
<dbReference type="InterPro" id="IPR036691">
    <property type="entry name" value="Endo/exonu/phosph_ase_sf"/>
</dbReference>
<reference evidence="3 4" key="1">
    <citation type="submission" date="2025-04" db="UniProtKB">
        <authorList>
            <consortium name="RefSeq"/>
        </authorList>
    </citation>
    <scope>IDENTIFICATION</scope>
</reference>
<dbReference type="Gene3D" id="3.60.10.10">
    <property type="entry name" value="Endonuclease/exonuclease/phosphatase"/>
    <property type="match status" value="1"/>
</dbReference>
<sequence>MVSTSLMADNTSIQGPPKLTLKERHKLIFGTWNVTSLKKNDSLVLDELEKYNVDIACIQETKYEEGTFEIGDYTLVTKCYEKGMIYGLGFMIKKTLFKYIEIEEDQTDRICFLKLRTDAGIVHIINVYFPQNFSKFEKVEKKEDCFLALEDKLLQISEKKIVFILGDFNSHIGSDSLAWFRCLGEHGIPCEVNDNGQRLLEFCTFYDLGITHSFFDQTENAQYTFQSRSKHKTYIDFCITRNKHRHFVKMTKSNLPSQTLMDHLLVTSDIELSLSLNKENCQDKTLSKSQFLLVSTFVILSCQSQQKNYDVEEKWQEIKKKLFPTEPFDKLYEENFSKFKKQLKEISVIYNSVINNNNGRMTEKERLGFGCIIKEIVQNYEDDSNENIEIPEQIMLDLLNSAINEGMASNVDDTDILFQDLPTLEEIEKLIENVEGQIDVKAILRPNVLILQQLYELCWTSEYIPLELSFVGLAYHKQKTAADNNNVFNLSYLIGHLYVFIMLVRVKKLRNKEINEHCVSDCESKSELLFQLCRHQEQHQKEDKELYRGFVSILDNLEHTNTVFFEHLSKLNTPIKLLNILSSVIPFLQCSNYLCSEKYFWHRDAKAHCCSMDTILSDLSWSLVNKCLIKSKFTGNLSFVASYLNTVVIETQSGESLKYYLSLLQQICQSKGFQMSKPQAWAHNVKNSNRYKATSKEFRLCSRVKYLDLIFSSDNEFDSEISYRISKSSIILSNILKKFSTGTEENYMTIMSQFEKLVLEELSTNSEHFVMLPGQEKTLEDFRKKCIRRIKFFCGICRPSFKTLLSVKRLQFRKKLPSFLEDKIDKKRIDRRNYHDYHTQSIRDAEYHRIDLNTILDVNKDEKEVKRLLESTSRKIKWRENLAMPKSPAKRNKK</sequence>
<dbReference type="RefSeq" id="XP_055873072.1">
    <property type="nucleotide sequence ID" value="XM_056017097.1"/>
</dbReference>
<accession>A0A9W2ZDX5</accession>
<dbReference type="SUPFAM" id="SSF56219">
    <property type="entry name" value="DNase I-like"/>
    <property type="match status" value="1"/>
</dbReference>
<dbReference type="RefSeq" id="XP_055873070.1">
    <property type="nucleotide sequence ID" value="XM_056017095.1"/>
</dbReference>
<dbReference type="OMA" id="WEHINSA"/>